<dbReference type="GO" id="GO:0008270">
    <property type="term" value="F:zinc ion binding"/>
    <property type="evidence" value="ECO:0007669"/>
    <property type="project" value="UniProtKB-KW"/>
</dbReference>
<comment type="caution">
    <text evidence="10">The sequence shown here is derived from an EMBL/GenBank/DDBJ whole genome shotgun (WGS) entry which is preliminary data.</text>
</comment>
<dbReference type="Proteomes" id="UP000324629">
    <property type="component" value="Unassembled WGS sequence"/>
</dbReference>
<accession>A0A5J4N8J7</accession>
<keyword evidence="4" id="KW-0677">Repeat</keyword>
<evidence type="ECO:0000256" key="6">
    <source>
        <dbReference type="ARBA" id="ARBA00022833"/>
    </source>
</evidence>
<dbReference type="InterPro" id="IPR001680">
    <property type="entry name" value="WD40_rpt"/>
</dbReference>
<evidence type="ECO:0000313" key="10">
    <source>
        <dbReference type="EMBL" id="KAA3671872.1"/>
    </source>
</evidence>
<keyword evidence="3" id="KW-0479">Metal-binding</keyword>
<dbReference type="PROSITE" id="PS00678">
    <property type="entry name" value="WD_REPEATS_1"/>
    <property type="match status" value="2"/>
</dbReference>
<organism evidence="10 11">
    <name type="scientific">Paragonimus westermani</name>
    <dbReference type="NCBI Taxonomy" id="34504"/>
    <lineage>
        <taxon>Eukaryota</taxon>
        <taxon>Metazoa</taxon>
        <taxon>Spiralia</taxon>
        <taxon>Lophotrochozoa</taxon>
        <taxon>Platyhelminthes</taxon>
        <taxon>Trematoda</taxon>
        <taxon>Digenea</taxon>
        <taxon>Plagiorchiida</taxon>
        <taxon>Troglotremata</taxon>
        <taxon>Troglotrematidae</taxon>
        <taxon>Paragonimus</taxon>
    </lineage>
</organism>
<evidence type="ECO:0000313" key="11">
    <source>
        <dbReference type="Proteomes" id="UP000324629"/>
    </source>
</evidence>
<keyword evidence="6" id="KW-0862">Zinc</keyword>
<dbReference type="InterPro" id="IPR036322">
    <property type="entry name" value="WD40_repeat_dom_sf"/>
</dbReference>
<keyword evidence="11" id="KW-1185">Reference proteome</keyword>
<protein>
    <recommendedName>
        <fullName evidence="7">GATOR2 complex protein WDR24</fullName>
    </recommendedName>
</protein>
<dbReference type="InterPro" id="IPR019775">
    <property type="entry name" value="WD40_repeat_CS"/>
</dbReference>
<dbReference type="GO" id="GO:1904263">
    <property type="term" value="P:positive regulation of TORC1 signaling"/>
    <property type="evidence" value="ECO:0007669"/>
    <property type="project" value="TreeGrafter"/>
</dbReference>
<evidence type="ECO:0000256" key="3">
    <source>
        <dbReference type="ARBA" id="ARBA00022723"/>
    </source>
</evidence>
<reference evidence="10 11" key="1">
    <citation type="journal article" date="2019" name="Gigascience">
        <title>Whole-genome sequence of the oriental lung fluke Paragonimus westermani.</title>
        <authorList>
            <person name="Oey H."/>
            <person name="Zakrzewski M."/>
            <person name="Narain K."/>
            <person name="Devi K.R."/>
            <person name="Agatsuma T."/>
            <person name="Nawaratna S."/>
            <person name="Gobert G.N."/>
            <person name="Jones M.K."/>
            <person name="Ragan M.A."/>
            <person name="McManus D.P."/>
            <person name="Krause L."/>
        </authorList>
    </citation>
    <scope>NUCLEOTIDE SEQUENCE [LARGE SCALE GENOMIC DNA]</scope>
    <source>
        <strain evidence="10 11">IND2009</strain>
    </source>
</reference>
<name>A0A5J4N8J7_9TREM</name>
<evidence type="ECO:0000256" key="4">
    <source>
        <dbReference type="ARBA" id="ARBA00022737"/>
    </source>
</evidence>
<dbReference type="SMART" id="SM00320">
    <property type="entry name" value="WD40"/>
    <property type="match status" value="4"/>
</dbReference>
<dbReference type="GO" id="GO:0016239">
    <property type="term" value="P:positive regulation of macroautophagy"/>
    <property type="evidence" value="ECO:0007669"/>
    <property type="project" value="TreeGrafter"/>
</dbReference>
<dbReference type="GO" id="GO:0005829">
    <property type="term" value="C:cytosol"/>
    <property type="evidence" value="ECO:0007669"/>
    <property type="project" value="TreeGrafter"/>
</dbReference>
<evidence type="ECO:0000256" key="1">
    <source>
        <dbReference type="ARBA" id="ARBA00008134"/>
    </source>
</evidence>
<dbReference type="Pfam" id="PF00400">
    <property type="entry name" value="WD40"/>
    <property type="match status" value="4"/>
</dbReference>
<evidence type="ECO:0000256" key="9">
    <source>
        <dbReference type="SAM" id="MobiDB-lite"/>
    </source>
</evidence>
<dbReference type="PANTHER" id="PTHR46200:SF1">
    <property type="entry name" value="GATOR COMPLEX PROTEIN WDR24"/>
    <property type="match status" value="1"/>
</dbReference>
<feature type="region of interest" description="Disordered" evidence="9">
    <location>
        <begin position="86"/>
        <end position="130"/>
    </location>
</feature>
<feature type="repeat" description="WD" evidence="8">
    <location>
        <begin position="260"/>
        <end position="300"/>
    </location>
</feature>
<evidence type="ECO:0000256" key="7">
    <source>
        <dbReference type="ARBA" id="ARBA00040269"/>
    </source>
</evidence>
<dbReference type="AlphaFoldDB" id="A0A5J4N8J7"/>
<dbReference type="EMBL" id="QNGE01005675">
    <property type="protein sequence ID" value="KAA3671872.1"/>
    <property type="molecule type" value="Genomic_DNA"/>
</dbReference>
<keyword evidence="2 8" id="KW-0853">WD repeat</keyword>
<dbReference type="PROSITE" id="PS50082">
    <property type="entry name" value="WD_REPEATS_2"/>
    <property type="match status" value="3"/>
</dbReference>
<keyword evidence="5" id="KW-0863">Zinc-finger</keyword>
<dbReference type="InterPro" id="IPR015943">
    <property type="entry name" value="WD40/YVTN_repeat-like_dom_sf"/>
</dbReference>
<feature type="compositionally biased region" description="Low complexity" evidence="9">
    <location>
        <begin position="108"/>
        <end position="124"/>
    </location>
</feature>
<evidence type="ECO:0000256" key="8">
    <source>
        <dbReference type="PROSITE-ProRule" id="PRU00221"/>
    </source>
</evidence>
<evidence type="ECO:0000256" key="2">
    <source>
        <dbReference type="ARBA" id="ARBA00022574"/>
    </source>
</evidence>
<feature type="repeat" description="WD" evidence="8">
    <location>
        <begin position="124"/>
        <end position="157"/>
    </location>
</feature>
<dbReference type="GO" id="GO:0061700">
    <property type="term" value="C:GATOR2 complex"/>
    <property type="evidence" value="ECO:0007669"/>
    <property type="project" value="TreeGrafter"/>
</dbReference>
<dbReference type="GO" id="GO:0005774">
    <property type="term" value="C:vacuolar membrane"/>
    <property type="evidence" value="ECO:0007669"/>
    <property type="project" value="TreeGrafter"/>
</dbReference>
<gene>
    <name evidence="10" type="ORF">DEA37_0009421</name>
</gene>
<feature type="repeat" description="WD" evidence="8">
    <location>
        <begin position="167"/>
        <end position="209"/>
    </location>
</feature>
<evidence type="ECO:0000256" key="5">
    <source>
        <dbReference type="ARBA" id="ARBA00022771"/>
    </source>
</evidence>
<sequence>DRVRFFYAVTHCTLASYVSDSMTERTSSSRKYGKGTLIYATDCALNCLAVNAKADLLATAGRNLFLVFSINADKLTPVPRLKTGNRFQATSGASTDSVSTSGSNGALSSTSTSVQTVQSPTESSAPRSHSVTDVSWSCADNVLATGSTNGAITLWDVGPAITRQKCFTGHSRSIHCINFHPINPWELVTASQDGTLKTFDTREPNPSSNPRIFIQRSTLPSPVRDVVYCPRNTYLFAAAQENGTVSIWDTRQQGRPYWAFQGHSCSIATVDWHPNWLGSGRNWLATAGSGDHLIKVWNFNQVASGQSGCPSIIYTVRTSNVSRVRWRPGFVSLHFSGLHFCSVAAPQYSVSGPVTGVMIIHSLC</sequence>
<dbReference type="SUPFAM" id="SSF50978">
    <property type="entry name" value="WD40 repeat-like"/>
    <property type="match status" value="1"/>
</dbReference>
<dbReference type="PANTHER" id="PTHR46200">
    <property type="entry name" value="GATOR COMPLEX PROTEIN WDR24"/>
    <property type="match status" value="1"/>
</dbReference>
<feature type="compositionally biased region" description="Polar residues" evidence="9">
    <location>
        <begin position="86"/>
        <end position="107"/>
    </location>
</feature>
<feature type="non-terminal residue" evidence="10">
    <location>
        <position position="1"/>
    </location>
</feature>
<dbReference type="Gene3D" id="2.130.10.10">
    <property type="entry name" value="YVTN repeat-like/Quinoprotein amine dehydrogenase"/>
    <property type="match status" value="1"/>
</dbReference>
<comment type="similarity">
    <text evidence="1">Belongs to the WD repeat WDR24 family.</text>
</comment>
<proteinExistence type="inferred from homology"/>
<dbReference type="InterPro" id="IPR037590">
    <property type="entry name" value="WDR24"/>
</dbReference>